<accession>A0ABT7MRA1</accession>
<evidence type="ECO:0000313" key="3">
    <source>
        <dbReference type="Proteomes" id="UP001230807"/>
    </source>
</evidence>
<reference evidence="2 3" key="1">
    <citation type="submission" date="2023-06" db="EMBL/GenBank/DDBJ databases">
        <title>Influencing factors and mechanism of Cr(VI) reduction by facultative anaerobic Exiguobacterium sp. PY14.</title>
        <authorList>
            <person name="Zou L."/>
        </authorList>
    </citation>
    <scope>NUCLEOTIDE SEQUENCE [LARGE SCALE GENOMIC DNA]</scope>
    <source>
        <strain evidence="2 3">PY14</strain>
    </source>
</reference>
<evidence type="ECO:0000256" key="1">
    <source>
        <dbReference type="SAM" id="Phobius"/>
    </source>
</evidence>
<keyword evidence="1" id="KW-0812">Transmembrane</keyword>
<dbReference type="Proteomes" id="UP001230807">
    <property type="component" value="Unassembled WGS sequence"/>
</dbReference>
<keyword evidence="1" id="KW-1133">Transmembrane helix</keyword>
<keyword evidence="3" id="KW-1185">Reference proteome</keyword>
<dbReference type="EMBL" id="JASWER010000010">
    <property type="protein sequence ID" value="MDL5377728.1"/>
    <property type="molecule type" value="Genomic_DNA"/>
</dbReference>
<evidence type="ECO:0000313" key="2">
    <source>
        <dbReference type="EMBL" id="MDL5377728.1"/>
    </source>
</evidence>
<comment type="caution">
    <text evidence="2">The sequence shown here is derived from an EMBL/GenBank/DDBJ whole genome shotgun (WGS) entry which is preliminary data.</text>
</comment>
<name>A0ABT7MRA1_9BACL</name>
<protein>
    <submittedName>
        <fullName evidence="2">Uncharacterized protein</fullName>
    </submittedName>
</protein>
<sequence length="53" mass="6006">MPKLYWLGTFVSGVILTTMGEAGGVPRIVPYFLMALGVTGFLVQSWFEQKRRR</sequence>
<dbReference type="RefSeq" id="WP_214719069.1">
    <property type="nucleotide sequence ID" value="NZ_CP172296.1"/>
</dbReference>
<gene>
    <name evidence="2" type="ORF">QR695_12035</name>
</gene>
<proteinExistence type="predicted"/>
<keyword evidence="1" id="KW-0472">Membrane</keyword>
<feature type="transmembrane region" description="Helical" evidence="1">
    <location>
        <begin position="30"/>
        <end position="47"/>
    </location>
</feature>
<organism evidence="2 3">
    <name type="scientific">Exiguobacterium mexicanum</name>
    <dbReference type="NCBI Taxonomy" id="340146"/>
    <lineage>
        <taxon>Bacteria</taxon>
        <taxon>Bacillati</taxon>
        <taxon>Bacillota</taxon>
        <taxon>Bacilli</taxon>
        <taxon>Bacillales</taxon>
        <taxon>Bacillales Family XII. Incertae Sedis</taxon>
        <taxon>Exiguobacterium</taxon>
    </lineage>
</organism>